<proteinExistence type="predicted"/>
<evidence type="ECO:0000259" key="1">
    <source>
        <dbReference type="Pfam" id="PF01345"/>
    </source>
</evidence>
<evidence type="ECO:0000313" key="2">
    <source>
        <dbReference type="EMBL" id="MCP1335942.1"/>
    </source>
</evidence>
<reference evidence="2" key="1">
    <citation type="submission" date="2022-06" db="EMBL/GenBank/DDBJ databases">
        <title>Isolation and Genomics of Futiania mangrovii gen. nov., sp. nov., a Rare and Metabolically-versatile member in the Class Alphaproteobacteria.</title>
        <authorList>
            <person name="Liu L."/>
            <person name="Huang W.-C."/>
            <person name="Pan J."/>
            <person name="Li J."/>
            <person name="Huang Y."/>
            <person name="Du H."/>
            <person name="Liu Y."/>
            <person name="Li M."/>
        </authorList>
    </citation>
    <scope>NUCLEOTIDE SEQUENCE</scope>
    <source>
        <strain evidence="2">FT118</strain>
    </source>
</reference>
<organism evidence="2 3">
    <name type="scientific">Futiania mangrovi</name>
    <dbReference type="NCBI Taxonomy" id="2959716"/>
    <lineage>
        <taxon>Bacteria</taxon>
        <taxon>Pseudomonadati</taxon>
        <taxon>Pseudomonadota</taxon>
        <taxon>Alphaproteobacteria</taxon>
        <taxon>Futianiales</taxon>
        <taxon>Futianiaceae</taxon>
        <taxon>Futiania</taxon>
    </lineage>
</organism>
<keyword evidence="3" id="KW-1185">Reference proteome</keyword>
<dbReference type="InterPro" id="IPR047589">
    <property type="entry name" value="DUF11_rpt"/>
</dbReference>
<dbReference type="RefSeq" id="WP_269331866.1">
    <property type="nucleotide sequence ID" value="NZ_JAMZFT010000001.1"/>
</dbReference>
<name>A0A9J6PCF2_9PROT</name>
<sequence length="1733" mass="182942">MKLAGNIGALMARAARAMARDFASRAPAGTHAKAPARACPARARLSRLLPVLACILPIALPAWTAAAPALPGTRVENTARVDFAIRGEAQSQASNTVTFTVVPPRAAARMTLMRHNPAGTPVTLVNSSYATAFGGTAPTAPSVPLAGAPALPATLPLTPTNALFSGDLLFILVEDPSRNLDPAGTDTVRVALNARGSGDTETLELYETGPGTGVFAGWIPVADDPLGTGFDGTLSSPPHGTVSATYIDPFDTADMVEALVLVDPFGRVFDSATGQLLDGVTVRLVDAITGAPAAVFGQDGVSAYPSTVVTGSGATDAGGQTYVFPPGEYLFPLVAPGTYRLEVTPGPDHVGPSTVPAPALQLLPGAPYQIVPGSRGDPFSIVAGPALEIDIPLDPRRALVLAKSASAEAADAGDFLSYTLRLTNSDAADAVNVEIADTLPFGLRYQHGSLAINGTRTGNPAIGPDGRTLTVSLALLPAGNTVEISYVAEVTGAARPGMAINRATAAADAGFRSNVATAAVRIRDDLFRSQAIIAGRVMIDACTPGDAWPREVVATEGLGGVRLYLEDGRHVTTDRDGLYHLENVGPGTHVLQLDTASLPDGYEVVFCEENSRFAGTPYSQFIDAAGGSVWRANFHVRRTARTPPSGADSRLAALMAKTGAAAPTASGAAPAAAPARSAGAKLHPALRPDWIEGQPATPEWVYPPDGETPAIPSLDLGIRHAAGDKVALTLNGTPVPRLNFVETVRARSSTAAISHWRGIDLVEGRNTVIAVVTGPDGTEKIRIERQVHYVTKAAQAHVLIDQSTLAADGRTAPELVVRITDRAGRPVHAGRLIEVAVLPPFAMQRDDDPLARIPRAPAQGASAARVAVGTDGLARIRLQPTLATGEATVRLTLDGGQKDLKAWIRPQARDWIVVGLAEGTLAHTTVRGNMTSLAALGGRQGMSADGRIAFFAKGMIKGEWLLTVALDSDKPRRKAERALFGEIDPNAYYTVYGDASEEGAEAESSYPLFLKLEREQFYALFGDYDTGLGATELARFERRLSGLKTAYEDENVSLVLFGAETRQRFLKDEIRANGTWGPFRLSERPIVRNSESVTVETRDRFRADTVVARQTLTRHIDYDIDYDTGEIRLRRPVPATDVQFNPNIIIASYESDGTGKSGLVYGGRAAVRLLDGWIEVGASYLHEDATANGAGRTSDLGGIDVTVNLAEGTQLRAEAARSRATGGGPASNGAAYLAEIAHVDADVAARAYARQEDAGFGLGQQTAATGGKRRVGAEASYILARRTDAEDTVLPGVTRIESQAYREEDLATGASRGVVEATLAQTGQGYALSLGLRSLAEGLAGGLDRRTTQLLASGEIALFERQLTLRAAHEQTVAGDESGDFPTRTLIGADWRIAPGVVLSASQEIRFGAEFETLNTSLGLTAEPWEGGRIFLGGDRAFGGAGTRLGARAGLGQTIALDENWSLSGGLERQQILERSGDAFALLDFAPDQPAESFTVAHAGVSFRNDDWTMSTRVEVRDGERERTYGLSGAIVGEVSEALTVSGLVNATYADRAGAPDTTRTDLRLGLAYRPLDEGPILLDRLDLVHEKDAAGIRQFKVVNNAALNLRLGRRLEAALSHGAKYVETDVLGATYSGFTHYAGGEVRFDLTRRIDLGAQAAALHSVNADTVDYSAGVSVGVQVFDNAWVSLGYNVLGFRDEDFAGAETRAEGPYVRFRLKLDQHSLGGLLDRFLGE</sequence>
<dbReference type="EMBL" id="JAMZFT010000001">
    <property type="protein sequence ID" value="MCP1335942.1"/>
    <property type="molecule type" value="Genomic_DNA"/>
</dbReference>
<accession>A0A9J6PCF2</accession>
<protein>
    <recommendedName>
        <fullName evidence="1">DUF11 domain-containing protein</fullName>
    </recommendedName>
</protein>
<dbReference type="NCBIfam" id="TIGR01451">
    <property type="entry name" value="B_ant_repeat"/>
    <property type="match status" value="1"/>
</dbReference>
<dbReference type="Proteomes" id="UP001055804">
    <property type="component" value="Unassembled WGS sequence"/>
</dbReference>
<gene>
    <name evidence="2" type="ORF">NJQ99_05925</name>
</gene>
<comment type="caution">
    <text evidence="2">The sequence shown here is derived from an EMBL/GenBank/DDBJ whole genome shotgun (WGS) entry which is preliminary data.</text>
</comment>
<dbReference type="InterPro" id="IPR001434">
    <property type="entry name" value="OmcB-like_DUF11"/>
</dbReference>
<feature type="domain" description="DUF11" evidence="1">
    <location>
        <begin position="399"/>
        <end position="518"/>
    </location>
</feature>
<dbReference type="Pfam" id="PF01345">
    <property type="entry name" value="DUF11"/>
    <property type="match status" value="1"/>
</dbReference>
<evidence type="ECO:0000313" key="3">
    <source>
        <dbReference type="Proteomes" id="UP001055804"/>
    </source>
</evidence>